<evidence type="ECO:0000256" key="2">
    <source>
        <dbReference type="ARBA" id="ARBA00022695"/>
    </source>
</evidence>
<reference evidence="5" key="1">
    <citation type="submission" date="2017-09" db="EMBL/GenBank/DDBJ databases">
        <title>Depth-based differentiation of microbial function through sediment-hosted aquifers and enrichment of novel symbionts in the deep terrestrial subsurface.</title>
        <authorList>
            <person name="Probst A.J."/>
            <person name="Ladd B."/>
            <person name="Jarett J.K."/>
            <person name="Geller-Mcgrath D.E."/>
            <person name="Sieber C.M.K."/>
            <person name="Emerson J.B."/>
            <person name="Anantharaman K."/>
            <person name="Thomas B.C."/>
            <person name="Malmstrom R."/>
            <person name="Stieglmeier M."/>
            <person name="Klingl A."/>
            <person name="Woyke T."/>
            <person name="Ryan C.M."/>
            <person name="Banfield J.F."/>
        </authorList>
    </citation>
    <scope>NUCLEOTIDE SEQUENCE [LARGE SCALE GENOMIC DNA]</scope>
</reference>
<organism evidence="4 5">
    <name type="scientific">Candidatus Roizmanbacteria bacterium CG_4_10_14_0_2_um_filter_39_13</name>
    <dbReference type="NCBI Taxonomy" id="1974825"/>
    <lineage>
        <taxon>Bacteria</taxon>
        <taxon>Candidatus Roizmaniibacteriota</taxon>
    </lineage>
</organism>
<evidence type="ECO:0000313" key="4">
    <source>
        <dbReference type="EMBL" id="PIZ62224.1"/>
    </source>
</evidence>
<protein>
    <submittedName>
        <fullName evidence="4">Glycerol-3-phosphate cytidylyltransferase</fullName>
    </submittedName>
</protein>
<gene>
    <name evidence="4" type="ORF">COY16_04840</name>
</gene>
<feature type="non-terminal residue" evidence="4">
    <location>
        <position position="1"/>
    </location>
</feature>
<feature type="domain" description="Cytidyltransferase-like" evidence="3">
    <location>
        <begin position="1"/>
        <end position="87"/>
    </location>
</feature>
<evidence type="ECO:0000313" key="5">
    <source>
        <dbReference type="Proteomes" id="UP000228503"/>
    </source>
</evidence>
<dbReference type="InterPro" id="IPR004821">
    <property type="entry name" value="Cyt_trans-like"/>
</dbReference>
<dbReference type="PANTHER" id="PTHR43793">
    <property type="entry name" value="FAD SYNTHASE"/>
    <property type="match status" value="1"/>
</dbReference>
<keyword evidence="1 4" id="KW-0808">Transferase</keyword>
<dbReference type="GO" id="GO:0016779">
    <property type="term" value="F:nucleotidyltransferase activity"/>
    <property type="evidence" value="ECO:0007669"/>
    <property type="project" value="UniProtKB-KW"/>
</dbReference>
<dbReference type="PANTHER" id="PTHR43793:SF2">
    <property type="entry name" value="BIFUNCTIONAL PROTEIN HLDE"/>
    <property type="match status" value="1"/>
</dbReference>
<evidence type="ECO:0000256" key="1">
    <source>
        <dbReference type="ARBA" id="ARBA00022679"/>
    </source>
</evidence>
<keyword evidence="2 4" id="KW-0548">Nucleotidyltransferase</keyword>
<proteinExistence type="predicted"/>
<dbReference type="Proteomes" id="UP000228503">
    <property type="component" value="Unassembled WGS sequence"/>
</dbReference>
<comment type="caution">
    <text evidence="4">The sequence shown here is derived from an EMBL/GenBank/DDBJ whole genome shotgun (WGS) entry which is preliminary data.</text>
</comment>
<name>A0A2M7TWL0_9BACT</name>
<dbReference type="Gene3D" id="3.40.50.620">
    <property type="entry name" value="HUPs"/>
    <property type="match status" value="1"/>
</dbReference>
<dbReference type="EMBL" id="PFOB01000062">
    <property type="protein sequence ID" value="PIZ62224.1"/>
    <property type="molecule type" value="Genomic_DNA"/>
</dbReference>
<dbReference type="InterPro" id="IPR050385">
    <property type="entry name" value="Archaeal_FAD_synthase"/>
</dbReference>
<dbReference type="SUPFAM" id="SSF52374">
    <property type="entry name" value="Nucleotidylyl transferase"/>
    <property type="match status" value="1"/>
</dbReference>
<dbReference type="NCBIfam" id="TIGR00125">
    <property type="entry name" value="cyt_tran_rel"/>
    <property type="match status" value="1"/>
</dbReference>
<dbReference type="Pfam" id="PF01467">
    <property type="entry name" value="CTP_transf_like"/>
    <property type="match status" value="1"/>
</dbReference>
<evidence type="ECO:0000259" key="3">
    <source>
        <dbReference type="Pfam" id="PF01467"/>
    </source>
</evidence>
<dbReference type="InterPro" id="IPR014729">
    <property type="entry name" value="Rossmann-like_a/b/a_fold"/>
</dbReference>
<dbReference type="AlphaFoldDB" id="A0A2M7TWL0"/>
<sequence>FDLIHYGHHTFLQKAKEQGDALIVALEPDEHIQRKKNRQPVHTQRERAEILSALTYIDAIILLPYISDERGYKELVEKIHPFVIAISEGDPQKDKKQSQAVIIGATVKEVVPLMPRFTTSSIIENY</sequence>
<accession>A0A2M7TWL0</accession>